<dbReference type="OrthoDB" id="5780965at2759"/>
<reference evidence="3" key="1">
    <citation type="submission" date="2016-06" db="UniProtKB">
        <authorList>
            <consortium name="WormBaseParasite"/>
        </authorList>
    </citation>
    <scope>IDENTIFICATION</scope>
</reference>
<dbReference type="WBParaSite" id="GPUH_0002343101-mRNA-1">
    <property type="protein sequence ID" value="GPUH_0002343101-mRNA-1"/>
    <property type="gene ID" value="GPUH_0002343101"/>
</dbReference>
<evidence type="ECO:0000313" key="2">
    <source>
        <dbReference type="Proteomes" id="UP000271098"/>
    </source>
</evidence>
<sequence>MVCLTVILSGHQGIMYNFGYDPEYDPFNPNSSWGAQVVIYFLIINIDIDPRPSVALLLRPYRTSAANQWKNAILFRKVINESNAHFIGIHMQEVGGKNFEENTNQVPEFVDRIGAAMHDMGYSTGRAYLDLEFEQPESYNVRISRTFRKLLVQQRER</sequence>
<organism evidence="3">
    <name type="scientific">Gongylonema pulchrum</name>
    <dbReference type="NCBI Taxonomy" id="637853"/>
    <lineage>
        <taxon>Eukaryota</taxon>
        <taxon>Metazoa</taxon>
        <taxon>Ecdysozoa</taxon>
        <taxon>Nematoda</taxon>
        <taxon>Chromadorea</taxon>
        <taxon>Rhabditida</taxon>
        <taxon>Spirurina</taxon>
        <taxon>Spiruromorpha</taxon>
        <taxon>Spiruroidea</taxon>
        <taxon>Gongylonematidae</taxon>
        <taxon>Gongylonema</taxon>
    </lineage>
</organism>
<dbReference type="EMBL" id="UYRT01097724">
    <property type="protein sequence ID" value="VDN41424.1"/>
    <property type="molecule type" value="Genomic_DNA"/>
</dbReference>
<gene>
    <name evidence="1" type="ORF">GPUH_LOCUS23401</name>
</gene>
<reference evidence="1 2" key="2">
    <citation type="submission" date="2018-11" db="EMBL/GenBank/DDBJ databases">
        <authorList>
            <consortium name="Pathogen Informatics"/>
        </authorList>
    </citation>
    <scope>NUCLEOTIDE SEQUENCE [LARGE SCALE GENOMIC DNA]</scope>
</reference>
<proteinExistence type="predicted"/>
<name>A0A183ER10_9BILA</name>
<protein>
    <submittedName>
        <fullName evidence="3">Lig_chan-Glu_bd domain-containing protein</fullName>
    </submittedName>
</protein>
<dbReference type="Proteomes" id="UP000271098">
    <property type="component" value="Unassembled WGS sequence"/>
</dbReference>
<dbReference type="AlphaFoldDB" id="A0A183ER10"/>
<accession>A0A183ER10</accession>
<evidence type="ECO:0000313" key="3">
    <source>
        <dbReference type="WBParaSite" id="GPUH_0002343101-mRNA-1"/>
    </source>
</evidence>
<evidence type="ECO:0000313" key="1">
    <source>
        <dbReference type="EMBL" id="VDN41424.1"/>
    </source>
</evidence>
<keyword evidence="2" id="KW-1185">Reference proteome</keyword>